<keyword evidence="2" id="KW-1133">Transmembrane helix</keyword>
<dbReference type="EMBL" id="JAEKJR010000002">
    <property type="protein sequence ID" value="MBN8431065.1"/>
    <property type="molecule type" value="Genomic_DNA"/>
</dbReference>
<keyword evidence="4" id="KW-1185">Reference proteome</keyword>
<comment type="caution">
    <text evidence="3">The sequence shown here is derived from an EMBL/GenBank/DDBJ whole genome shotgun (WGS) entry which is preliminary data.</text>
</comment>
<accession>A0ABS3E6X5</accession>
<name>A0ABS3E6X5_9GAMM</name>
<gene>
    <name evidence="3" type="ORF">JF535_09410</name>
</gene>
<dbReference type="RefSeq" id="WP_207001487.1">
    <property type="nucleotide sequence ID" value="NZ_JAEKJR010000002.1"/>
</dbReference>
<keyword evidence="2" id="KW-0472">Membrane</keyword>
<dbReference type="Proteomes" id="UP000664293">
    <property type="component" value="Unassembled WGS sequence"/>
</dbReference>
<evidence type="ECO:0000313" key="4">
    <source>
        <dbReference type="Proteomes" id="UP000664293"/>
    </source>
</evidence>
<feature type="compositionally biased region" description="Basic and acidic residues" evidence="1">
    <location>
        <begin position="12"/>
        <end position="27"/>
    </location>
</feature>
<keyword evidence="2" id="KW-0812">Transmembrane</keyword>
<feature type="region of interest" description="Disordered" evidence="1">
    <location>
        <begin position="1"/>
        <end position="27"/>
    </location>
</feature>
<feature type="transmembrane region" description="Helical" evidence="2">
    <location>
        <begin position="74"/>
        <end position="93"/>
    </location>
</feature>
<proteinExistence type="predicted"/>
<protein>
    <recommendedName>
        <fullName evidence="5">DUF3619 family protein</fullName>
    </recommendedName>
</protein>
<evidence type="ECO:0000256" key="2">
    <source>
        <dbReference type="SAM" id="Phobius"/>
    </source>
</evidence>
<evidence type="ECO:0000256" key="1">
    <source>
        <dbReference type="SAM" id="MobiDB-lite"/>
    </source>
</evidence>
<sequence length="141" mass="15038">MTPPKNPSPGRDAAKPSDDGTRRPGERDLVAGARAAMDRRDASLDGETLSHLRRARAAALDANDTSVGPTVAPWLPVGLASAAVVAIAIAVVWPGTFTQPAKPIDMLADAWILDEEAELEMIQDVEFYQWLAEEAPDGYSS</sequence>
<evidence type="ECO:0008006" key="5">
    <source>
        <dbReference type="Google" id="ProtNLM"/>
    </source>
</evidence>
<reference evidence="3 4" key="1">
    <citation type="submission" date="2020-12" db="EMBL/GenBank/DDBJ databases">
        <title>Oil enriched cultivation method for isolating marine PHA-producing bacteria.</title>
        <authorList>
            <person name="Zheng W."/>
            <person name="Yu S."/>
            <person name="Huang Y."/>
        </authorList>
    </citation>
    <scope>NUCLEOTIDE SEQUENCE [LARGE SCALE GENOMIC DNA]</scope>
    <source>
        <strain evidence="3 4">SN0-2</strain>
    </source>
</reference>
<organism evidence="3 4">
    <name type="scientific">Microbulbifer salipaludis</name>
    <dbReference type="NCBI Taxonomy" id="187980"/>
    <lineage>
        <taxon>Bacteria</taxon>
        <taxon>Pseudomonadati</taxon>
        <taxon>Pseudomonadota</taxon>
        <taxon>Gammaproteobacteria</taxon>
        <taxon>Cellvibrionales</taxon>
        <taxon>Microbulbiferaceae</taxon>
        <taxon>Microbulbifer</taxon>
    </lineage>
</organism>
<evidence type="ECO:0000313" key="3">
    <source>
        <dbReference type="EMBL" id="MBN8431065.1"/>
    </source>
</evidence>